<comment type="similarity">
    <text evidence="3 19">Belongs to the reaction center PufL/M/PsbA/D family.</text>
</comment>
<dbReference type="Proteomes" id="UP000054010">
    <property type="component" value="Unassembled WGS sequence"/>
</dbReference>
<evidence type="ECO:0000256" key="6">
    <source>
        <dbReference type="ARBA" id="ARBA00022469"/>
    </source>
</evidence>
<proteinExistence type="inferred from homology"/>
<dbReference type="PROSITE" id="PS00244">
    <property type="entry name" value="REACTION_CENTER"/>
    <property type="match status" value="1"/>
</dbReference>
<dbReference type="GO" id="GO:0009772">
    <property type="term" value="P:photosynthetic electron transport in photosystem II"/>
    <property type="evidence" value="ECO:0007669"/>
    <property type="project" value="InterPro"/>
</dbReference>
<evidence type="ECO:0000313" key="21">
    <source>
        <dbReference type="EMBL" id="EFO79229.1"/>
    </source>
</evidence>
<evidence type="ECO:0000256" key="7">
    <source>
        <dbReference type="ARBA" id="ARBA00022494"/>
    </source>
</evidence>
<keyword evidence="5" id="KW-0813">Transport</keyword>
<evidence type="ECO:0000256" key="5">
    <source>
        <dbReference type="ARBA" id="ARBA00022448"/>
    </source>
</evidence>
<evidence type="ECO:0000313" key="22">
    <source>
        <dbReference type="Proteomes" id="UP000054010"/>
    </source>
</evidence>
<organism evidence="21 22">
    <name type="scientific">Oscillochloris trichoides DG-6</name>
    <dbReference type="NCBI Taxonomy" id="765420"/>
    <lineage>
        <taxon>Bacteria</taxon>
        <taxon>Bacillati</taxon>
        <taxon>Chloroflexota</taxon>
        <taxon>Chloroflexia</taxon>
        <taxon>Chloroflexales</taxon>
        <taxon>Chloroflexineae</taxon>
        <taxon>Oscillochloridaceae</taxon>
        <taxon>Oscillochloris</taxon>
    </lineage>
</organism>
<dbReference type="InterPro" id="IPR036854">
    <property type="entry name" value="Photo_II_D1/D2_sf"/>
</dbReference>
<keyword evidence="14 20" id="KW-1133">Transmembrane helix</keyword>
<keyword evidence="10" id="KW-0479">Metal-binding</keyword>
<dbReference type="InterPro" id="IPR005781">
    <property type="entry name" value="Photo_RC_M"/>
</dbReference>
<dbReference type="Gene3D" id="1.20.85.10">
    <property type="entry name" value="Photosystem II protein D1-like"/>
    <property type="match status" value="2"/>
</dbReference>
<dbReference type="NCBIfam" id="TIGR01115">
    <property type="entry name" value="pufM"/>
    <property type="match status" value="1"/>
</dbReference>
<evidence type="ECO:0000256" key="18">
    <source>
        <dbReference type="ARBA" id="ARBA00031893"/>
    </source>
</evidence>
<keyword evidence="12" id="KW-0076">Bacteriochlorophyll</keyword>
<dbReference type="eggNOG" id="ENOG502Z87P">
    <property type="taxonomic scope" value="Bacteria"/>
</dbReference>
<feature type="transmembrane region" description="Helical" evidence="20">
    <location>
        <begin position="192"/>
        <end position="217"/>
    </location>
</feature>
<dbReference type="InterPro" id="IPR000484">
    <property type="entry name" value="Photo_RC_L/M"/>
</dbReference>
<evidence type="ECO:0000256" key="15">
    <source>
        <dbReference type="ARBA" id="ARBA00022991"/>
    </source>
</evidence>
<evidence type="ECO:0000256" key="11">
    <source>
        <dbReference type="ARBA" id="ARBA00022842"/>
    </source>
</evidence>
<keyword evidence="17 20" id="KW-0472">Membrane</keyword>
<evidence type="ECO:0000256" key="17">
    <source>
        <dbReference type="ARBA" id="ARBA00023136"/>
    </source>
</evidence>
<dbReference type="SUPFAM" id="SSF81483">
    <property type="entry name" value="Bacterial photosystem II reaction centre, L and M subunits"/>
    <property type="match status" value="1"/>
</dbReference>
<comment type="subcellular location">
    <subcellularLocation>
        <location evidence="2">Endomembrane system</location>
        <topology evidence="2">Multi-pass membrane protein</topology>
    </subcellularLocation>
</comment>
<evidence type="ECO:0000256" key="19">
    <source>
        <dbReference type="RuleBase" id="RU004331"/>
    </source>
</evidence>
<evidence type="ECO:0000256" key="20">
    <source>
        <dbReference type="SAM" id="Phobius"/>
    </source>
</evidence>
<comment type="function">
    <text evidence="1">The reaction center is a membrane-bound complex that mediates the initial photochemical event in the electron transfer process of photosynthesis.</text>
</comment>
<evidence type="ECO:0000256" key="9">
    <source>
        <dbReference type="ARBA" id="ARBA00022692"/>
    </source>
</evidence>
<keyword evidence="13" id="KW-0249">Electron transport</keyword>
<evidence type="ECO:0000256" key="8">
    <source>
        <dbReference type="ARBA" id="ARBA00022531"/>
    </source>
</evidence>
<feature type="transmembrane region" description="Helical" evidence="20">
    <location>
        <begin position="258"/>
        <end position="277"/>
    </location>
</feature>
<keyword evidence="6" id="KW-0674">Reaction center</keyword>
<feature type="transmembrane region" description="Helical" evidence="20">
    <location>
        <begin position="136"/>
        <end position="154"/>
    </location>
</feature>
<dbReference type="Pfam" id="PF00124">
    <property type="entry name" value="Photo_RC"/>
    <property type="match status" value="1"/>
</dbReference>
<evidence type="ECO:0000256" key="13">
    <source>
        <dbReference type="ARBA" id="ARBA00022982"/>
    </source>
</evidence>
<dbReference type="InterPro" id="IPR055265">
    <property type="entry name" value="Photo_RC_L/M_CS"/>
</dbReference>
<feature type="transmembrane region" description="Helical" evidence="20">
    <location>
        <begin position="105"/>
        <end position="124"/>
    </location>
</feature>
<evidence type="ECO:0000256" key="12">
    <source>
        <dbReference type="ARBA" id="ARBA00022956"/>
    </source>
</evidence>
<sequence length="306" mass="34689">MATITRPTGDLKLGPDRDGRIGKPISLPVLENLGFDSQFGPFYMGFWNMAAYLFGLMAAFIWIMVMFAQVAWNPVAFVKYFVVLQVDPPPASYGLSFPPLEQGGWWLAATFFLTLAVLCWFMHVYTRARTLGIKPYLAYGFSSAVILYLVIYIIRPMWMGDWSEAPSHGVKALLDWTNNVSVRYGNFYYNPFHMLSIFFLLGSTVLLAMHAGTIWALEKYGAHEEWAELQAPGTGTERAQLLWRWCIGFNANAYSIHLWAFWFAWLCGITGAIGIFISQPAFVDNWYQWGIEAGINFPDLPPAPLQ</sequence>
<dbReference type="STRING" id="765420.OSCT_2892"/>
<evidence type="ECO:0000256" key="14">
    <source>
        <dbReference type="ARBA" id="ARBA00022989"/>
    </source>
</evidence>
<evidence type="ECO:0000256" key="10">
    <source>
        <dbReference type="ARBA" id="ARBA00022723"/>
    </source>
</evidence>
<keyword evidence="11" id="KW-0460">Magnesium</keyword>
<accession>E1IHV4</accession>
<dbReference type="GO" id="GO:0030077">
    <property type="term" value="C:plasma membrane light-harvesting complex"/>
    <property type="evidence" value="ECO:0007669"/>
    <property type="project" value="InterPro"/>
</dbReference>
<dbReference type="GO" id="GO:0012505">
    <property type="term" value="C:endomembrane system"/>
    <property type="evidence" value="ECO:0007669"/>
    <property type="project" value="UniProtKB-SubCell"/>
</dbReference>
<keyword evidence="15" id="KW-0157">Chromophore</keyword>
<comment type="caution">
    <text evidence="21">The sequence shown here is derived from an EMBL/GenBank/DDBJ whole genome shotgun (WGS) entry which is preliminary data.</text>
</comment>
<evidence type="ECO:0000256" key="1">
    <source>
        <dbReference type="ARBA" id="ARBA00002611"/>
    </source>
</evidence>
<dbReference type="HOGENOM" id="CLU_078782_0_0_0"/>
<evidence type="ECO:0000256" key="3">
    <source>
        <dbReference type="ARBA" id="ARBA00008204"/>
    </source>
</evidence>
<dbReference type="EMBL" id="ADVR01000120">
    <property type="protein sequence ID" value="EFO79229.1"/>
    <property type="molecule type" value="Genomic_DNA"/>
</dbReference>
<evidence type="ECO:0000256" key="16">
    <source>
        <dbReference type="ARBA" id="ARBA00023004"/>
    </source>
</evidence>
<protein>
    <recommendedName>
        <fullName evidence="4">Reaction center protein M chain</fullName>
    </recommendedName>
    <alternativeName>
        <fullName evidence="18">Photosynthetic reaction center M subunit</fullName>
    </alternativeName>
</protein>
<dbReference type="OrthoDB" id="8555181at2"/>
<name>E1IHV4_9CHLR</name>
<gene>
    <name evidence="21" type="ORF">OSCT_2892</name>
</gene>
<evidence type="ECO:0000256" key="4">
    <source>
        <dbReference type="ARBA" id="ARBA00018761"/>
    </source>
</evidence>
<dbReference type="AlphaFoldDB" id="E1IHV4"/>
<keyword evidence="9 20" id="KW-0812">Transmembrane</keyword>
<dbReference type="GO" id="GO:0042314">
    <property type="term" value="F:bacteriochlorophyll binding"/>
    <property type="evidence" value="ECO:0007669"/>
    <property type="project" value="UniProtKB-KW"/>
</dbReference>
<keyword evidence="8" id="KW-0602">Photosynthesis</keyword>
<keyword evidence="22" id="KW-1185">Reference proteome</keyword>
<feature type="transmembrane region" description="Helical" evidence="20">
    <location>
        <begin position="50"/>
        <end position="72"/>
    </location>
</feature>
<dbReference type="GO" id="GO:0046872">
    <property type="term" value="F:metal ion binding"/>
    <property type="evidence" value="ECO:0007669"/>
    <property type="project" value="UniProtKB-KW"/>
</dbReference>
<reference evidence="21 22" key="1">
    <citation type="journal article" date="2011" name="J. Bacteriol.">
        <title>Draft genome sequence of the anoxygenic filamentous phototrophic bacterium Oscillochloris trichoides subsp. DG-6.</title>
        <authorList>
            <person name="Kuznetsov B.B."/>
            <person name="Ivanovsky R.N."/>
            <person name="Keppen O.I."/>
            <person name="Sukhacheva M.V."/>
            <person name="Bumazhkin B.K."/>
            <person name="Patutina E.O."/>
            <person name="Beletsky A.V."/>
            <person name="Mardanov A.V."/>
            <person name="Baslerov R.V."/>
            <person name="Panteleeva A.N."/>
            <person name="Kolganova T.V."/>
            <person name="Ravin N.V."/>
            <person name="Skryabin K.G."/>
        </authorList>
    </citation>
    <scope>NUCLEOTIDE SEQUENCE [LARGE SCALE GENOMIC DNA]</scope>
    <source>
        <strain evidence="21 22">DG-6</strain>
    </source>
</reference>
<keyword evidence="16" id="KW-0408">Iron</keyword>
<evidence type="ECO:0000256" key="2">
    <source>
        <dbReference type="ARBA" id="ARBA00004127"/>
    </source>
</evidence>
<dbReference type="PRINTS" id="PR00256">
    <property type="entry name" value="REACTNCENTRE"/>
</dbReference>
<keyword evidence="7" id="KW-0148">Chlorophyll</keyword>